<comment type="caution">
    <text evidence="1">The sequence shown here is derived from an EMBL/GenBank/DDBJ whole genome shotgun (WGS) entry which is preliminary data.</text>
</comment>
<dbReference type="Proteomes" id="UP001597344">
    <property type="component" value="Unassembled WGS sequence"/>
</dbReference>
<evidence type="ECO:0000313" key="2">
    <source>
        <dbReference type="Proteomes" id="UP001597344"/>
    </source>
</evidence>
<dbReference type="EMBL" id="JBHUHY010000034">
    <property type="protein sequence ID" value="MFD2189045.1"/>
    <property type="molecule type" value="Genomic_DNA"/>
</dbReference>
<accession>A0ABW5B369</accession>
<evidence type="ECO:0000313" key="1">
    <source>
        <dbReference type="EMBL" id="MFD2189045.1"/>
    </source>
</evidence>
<keyword evidence="2" id="KW-1185">Reference proteome</keyword>
<reference evidence="2" key="1">
    <citation type="journal article" date="2019" name="Int. J. Syst. Evol. Microbiol.">
        <title>The Global Catalogue of Microorganisms (GCM) 10K type strain sequencing project: providing services to taxonomists for standard genome sequencing and annotation.</title>
        <authorList>
            <consortium name="The Broad Institute Genomics Platform"/>
            <consortium name="The Broad Institute Genome Sequencing Center for Infectious Disease"/>
            <person name="Wu L."/>
            <person name="Ma J."/>
        </authorList>
    </citation>
    <scope>NUCLEOTIDE SEQUENCE [LARGE SCALE GENOMIC DNA]</scope>
    <source>
        <strain evidence="2">DT92</strain>
    </source>
</reference>
<proteinExistence type="predicted"/>
<protein>
    <recommendedName>
        <fullName evidence="3">Membrane or secreted protein</fullName>
    </recommendedName>
</protein>
<gene>
    <name evidence="1" type="ORF">ACFSJT_19745</name>
</gene>
<name>A0ABW5B369_9FLAO</name>
<sequence length="226" mass="25886">MKKFLVLGILFVLPLVAYLFFASGVHNFAKLPVLHANIEDVENFESLNSEKITFKNKITVLGFLGKDIYNKEGNAFNLNQKIYKKNHGFQDFQFVMVLPFGSEQAAAELLDELGNITDVSGWKFLFGTRENIEELFDSLNTPHQLDERLATHYVYIIDKDQSLRGRDGKLKENEPKVYGYDASSVADLANVMNDDIKVILAEYRLALKKYKADRSDSLDDYRDQKN</sequence>
<evidence type="ECO:0008006" key="3">
    <source>
        <dbReference type="Google" id="ProtNLM"/>
    </source>
</evidence>
<organism evidence="1 2">
    <name type="scientific">Aquimarina celericrescens</name>
    <dbReference type="NCBI Taxonomy" id="1964542"/>
    <lineage>
        <taxon>Bacteria</taxon>
        <taxon>Pseudomonadati</taxon>
        <taxon>Bacteroidota</taxon>
        <taxon>Flavobacteriia</taxon>
        <taxon>Flavobacteriales</taxon>
        <taxon>Flavobacteriaceae</taxon>
        <taxon>Aquimarina</taxon>
    </lineage>
</organism>
<dbReference type="RefSeq" id="WP_378322078.1">
    <property type="nucleotide sequence ID" value="NZ_JBHUHY010000034.1"/>
</dbReference>